<sequence length="99" mass="11455">MSVQPKTPQEKKRLSYEKDRRNTYGENNKSSRKNIPLAKARANRTERHKQDQVLTRAVGVESSDTLDAVENLIRGTEPRYWRKCSDTPLGEVLEKKAKK</sequence>
<evidence type="ECO:0000313" key="2">
    <source>
        <dbReference type="EMBL" id="MFC5551065.1"/>
    </source>
</evidence>
<proteinExistence type="predicted"/>
<accession>A0ABW0S535</accession>
<feature type="region of interest" description="Disordered" evidence="1">
    <location>
        <begin position="1"/>
        <end position="52"/>
    </location>
</feature>
<dbReference type="Proteomes" id="UP001596086">
    <property type="component" value="Unassembled WGS sequence"/>
</dbReference>
<protein>
    <submittedName>
        <fullName evidence="2">Uncharacterized protein</fullName>
    </submittedName>
</protein>
<organism evidence="2 3">
    <name type="scientific">Massilia aerilata</name>
    <dbReference type="NCBI Taxonomy" id="453817"/>
    <lineage>
        <taxon>Bacteria</taxon>
        <taxon>Pseudomonadati</taxon>
        <taxon>Pseudomonadota</taxon>
        <taxon>Betaproteobacteria</taxon>
        <taxon>Burkholderiales</taxon>
        <taxon>Oxalobacteraceae</taxon>
        <taxon>Telluria group</taxon>
        <taxon>Massilia</taxon>
    </lineage>
</organism>
<gene>
    <name evidence="2" type="ORF">ACFPO9_21315</name>
</gene>
<reference evidence="3" key="1">
    <citation type="journal article" date="2019" name="Int. J. Syst. Evol. Microbiol.">
        <title>The Global Catalogue of Microorganisms (GCM) 10K type strain sequencing project: providing services to taxonomists for standard genome sequencing and annotation.</title>
        <authorList>
            <consortium name="The Broad Institute Genomics Platform"/>
            <consortium name="The Broad Institute Genome Sequencing Center for Infectious Disease"/>
            <person name="Wu L."/>
            <person name="Ma J."/>
        </authorList>
    </citation>
    <scope>NUCLEOTIDE SEQUENCE [LARGE SCALE GENOMIC DNA]</scope>
    <source>
        <strain evidence="3">CGMCC 4.5798</strain>
    </source>
</reference>
<feature type="compositionally biased region" description="Basic and acidic residues" evidence="1">
    <location>
        <begin position="8"/>
        <end position="23"/>
    </location>
</feature>
<dbReference type="RefSeq" id="WP_379774589.1">
    <property type="nucleotide sequence ID" value="NZ_JBHSMZ010000016.1"/>
</dbReference>
<dbReference type="EMBL" id="JBHSMZ010000016">
    <property type="protein sequence ID" value="MFC5551065.1"/>
    <property type="molecule type" value="Genomic_DNA"/>
</dbReference>
<comment type="caution">
    <text evidence="2">The sequence shown here is derived from an EMBL/GenBank/DDBJ whole genome shotgun (WGS) entry which is preliminary data.</text>
</comment>
<evidence type="ECO:0000256" key="1">
    <source>
        <dbReference type="SAM" id="MobiDB-lite"/>
    </source>
</evidence>
<keyword evidence="3" id="KW-1185">Reference proteome</keyword>
<name>A0ABW0S535_9BURK</name>
<evidence type="ECO:0000313" key="3">
    <source>
        <dbReference type="Proteomes" id="UP001596086"/>
    </source>
</evidence>